<feature type="transmembrane region" description="Helical" evidence="7">
    <location>
        <begin position="290"/>
        <end position="309"/>
    </location>
</feature>
<dbReference type="InterPro" id="IPR003593">
    <property type="entry name" value="AAA+_ATPase"/>
</dbReference>
<proteinExistence type="predicted"/>
<evidence type="ECO:0000256" key="2">
    <source>
        <dbReference type="ARBA" id="ARBA00022692"/>
    </source>
</evidence>
<reference evidence="9 10" key="1">
    <citation type="submission" date="2018-07" db="EMBL/GenBank/DDBJ databases">
        <title>Modular assembly of carbohydrate-degrading microbial communities in the ocean.</title>
        <authorList>
            <person name="Enke T.N."/>
            <person name="Datta M.S."/>
            <person name="Schwartzman J.A."/>
            <person name="Cermak N."/>
            <person name="Schmitz D.A."/>
            <person name="Barrere J."/>
            <person name="Cordero O.X."/>
        </authorList>
    </citation>
    <scope>NUCLEOTIDE SEQUENCE [LARGE SCALE GENOMIC DNA]</scope>
    <source>
        <strain evidence="9 10">C3M10</strain>
    </source>
</reference>
<evidence type="ECO:0000256" key="1">
    <source>
        <dbReference type="ARBA" id="ARBA00004651"/>
    </source>
</evidence>
<dbReference type="InterPro" id="IPR003439">
    <property type="entry name" value="ABC_transporter-like_ATP-bd"/>
</dbReference>
<dbReference type="GO" id="GO:0005524">
    <property type="term" value="F:ATP binding"/>
    <property type="evidence" value="ECO:0007669"/>
    <property type="project" value="UniProtKB-KW"/>
</dbReference>
<organism evidence="9 10">
    <name type="scientific">Phaeobacter gallaeciensis</name>
    <dbReference type="NCBI Taxonomy" id="60890"/>
    <lineage>
        <taxon>Bacteria</taxon>
        <taxon>Pseudomonadati</taxon>
        <taxon>Pseudomonadota</taxon>
        <taxon>Alphaproteobacteria</taxon>
        <taxon>Rhodobacterales</taxon>
        <taxon>Roseobacteraceae</taxon>
        <taxon>Phaeobacter</taxon>
    </lineage>
</organism>
<evidence type="ECO:0000256" key="5">
    <source>
        <dbReference type="ARBA" id="ARBA00022989"/>
    </source>
</evidence>
<feature type="transmembrane region" description="Helical" evidence="7">
    <location>
        <begin position="265"/>
        <end position="284"/>
    </location>
</feature>
<dbReference type="SMART" id="SM00382">
    <property type="entry name" value="AAA"/>
    <property type="match status" value="1"/>
</dbReference>
<dbReference type="Gene3D" id="3.40.50.300">
    <property type="entry name" value="P-loop containing nucleotide triphosphate hydrolases"/>
    <property type="match status" value="2"/>
</dbReference>
<feature type="transmembrane region" description="Helical" evidence="7">
    <location>
        <begin position="186"/>
        <end position="203"/>
    </location>
</feature>
<dbReference type="AlphaFoldDB" id="A0A366X112"/>
<keyword evidence="6 7" id="KW-0472">Membrane</keyword>
<keyword evidence="4" id="KW-0067">ATP-binding</keyword>
<dbReference type="GO" id="GO:0016887">
    <property type="term" value="F:ATP hydrolysis activity"/>
    <property type="evidence" value="ECO:0007669"/>
    <property type="project" value="InterPro"/>
</dbReference>
<name>A0A366X112_9RHOB</name>
<accession>A0A366X112</accession>
<dbReference type="SUPFAM" id="SSF90123">
    <property type="entry name" value="ABC transporter transmembrane region"/>
    <property type="match status" value="1"/>
</dbReference>
<evidence type="ECO:0000313" key="10">
    <source>
        <dbReference type="Proteomes" id="UP000252706"/>
    </source>
</evidence>
<dbReference type="OrthoDB" id="9806127at2"/>
<dbReference type="Gene3D" id="1.20.1560.10">
    <property type="entry name" value="ABC transporter type 1, transmembrane domain"/>
    <property type="match status" value="1"/>
</dbReference>
<comment type="caution">
    <text evidence="9">The sequence shown here is derived from an EMBL/GenBank/DDBJ whole genome shotgun (WGS) entry which is preliminary data.</text>
</comment>
<dbReference type="InterPro" id="IPR011527">
    <property type="entry name" value="ABC1_TM_dom"/>
</dbReference>
<dbReference type="InterPro" id="IPR036640">
    <property type="entry name" value="ABC1_TM_sf"/>
</dbReference>
<dbReference type="PROSITE" id="PS50929">
    <property type="entry name" value="ABC_TM1F"/>
    <property type="match status" value="1"/>
</dbReference>
<dbReference type="PANTHER" id="PTHR24221:SF248">
    <property type="entry name" value="ABC TRANSPORTER TRANSMEMBRANE REGION"/>
    <property type="match status" value="1"/>
</dbReference>
<evidence type="ECO:0000259" key="8">
    <source>
        <dbReference type="PROSITE" id="PS50929"/>
    </source>
</evidence>
<dbReference type="RefSeq" id="WP_113823268.1">
    <property type="nucleotide sequence ID" value="NZ_QOCE01000028.1"/>
</dbReference>
<evidence type="ECO:0000256" key="7">
    <source>
        <dbReference type="SAM" id="Phobius"/>
    </source>
</evidence>
<sequence length="643" mass="69533">MSNSKAISRAAETSGGFDVNSFVADVLSTLGNSRQASEILSAHRGKLHAENAEDIAFLFNVCGAAAFTTKGVPDAWNDGVDCAVVAISDGQWHAIVRHGDRETVFPEGARVSSESILQAETKICVLDESEADAAEQMYAVFIQRRNRFFRELCWQSLAINLCALSVPFFTMAVYSRVLGAGAQGSLMPLLTGAIIVLSLMFLMRRTRAGLIAAERPRLAATLSMMTALKILRRQPLANAALTAPRAVSQIRTAERAADLFASQNVTAIFDAPFIALSLIAILFVGGWMVIIPAVYLVLFLGFGYAFGSIRPNTSPNQSRLSAERQHLMEELVQDEGEIVSRNRTEKWMKRLDQVSRQVTRDGLVAQSRSGAMQAIGFVLGTGTALVTLIIGLDLVLTGHLQAGVLIGMMLLTWRVTGPAQALFLGFPRIQSIRTAWAQLHQILKTPTIAARAHKQTPFPEQPTSIKASGLYFRFPGAVTPALSGVSFDIPDGSSVIVMGPNGSGKTTLLKMLAGRLNTQSGMLLMNGCSIDQYDPDSMAQFVQFSADETSIDQDGRLEIPADKSLYLLDNPDGLGSERERHAIRNLMSDDTRQATLIVSTHDTSLAEVADLAIVLDKGGLAYFGPVAKPDDNSIETIKTETIQ</sequence>
<dbReference type="GO" id="GO:0005886">
    <property type="term" value="C:plasma membrane"/>
    <property type="evidence" value="ECO:0007669"/>
    <property type="project" value="UniProtKB-SubCell"/>
</dbReference>
<comment type="subcellular location">
    <subcellularLocation>
        <location evidence="1">Cell membrane</location>
        <topology evidence="1">Multi-pass membrane protein</topology>
    </subcellularLocation>
</comment>
<dbReference type="EMBL" id="QOCE01000028">
    <property type="protein sequence ID" value="RBW55909.1"/>
    <property type="molecule type" value="Genomic_DNA"/>
</dbReference>
<gene>
    <name evidence="9" type="ORF">DS909_09765</name>
</gene>
<dbReference type="SUPFAM" id="SSF52540">
    <property type="entry name" value="P-loop containing nucleoside triphosphate hydrolases"/>
    <property type="match status" value="1"/>
</dbReference>
<evidence type="ECO:0000256" key="6">
    <source>
        <dbReference type="ARBA" id="ARBA00023136"/>
    </source>
</evidence>
<dbReference type="PANTHER" id="PTHR24221">
    <property type="entry name" value="ATP-BINDING CASSETTE SUB-FAMILY B"/>
    <property type="match status" value="1"/>
</dbReference>
<evidence type="ECO:0000256" key="3">
    <source>
        <dbReference type="ARBA" id="ARBA00022741"/>
    </source>
</evidence>
<protein>
    <recommendedName>
        <fullName evidence="8">ABC transmembrane type-1 domain-containing protein</fullName>
    </recommendedName>
</protein>
<dbReference type="GO" id="GO:0140359">
    <property type="term" value="F:ABC-type transporter activity"/>
    <property type="evidence" value="ECO:0007669"/>
    <property type="project" value="InterPro"/>
</dbReference>
<dbReference type="Pfam" id="PF00664">
    <property type="entry name" value="ABC_membrane"/>
    <property type="match status" value="1"/>
</dbReference>
<dbReference type="InterPro" id="IPR027417">
    <property type="entry name" value="P-loop_NTPase"/>
</dbReference>
<evidence type="ECO:0000256" key="4">
    <source>
        <dbReference type="ARBA" id="ARBA00022840"/>
    </source>
</evidence>
<keyword evidence="3" id="KW-0547">Nucleotide-binding</keyword>
<dbReference type="GO" id="GO:0034040">
    <property type="term" value="F:ATPase-coupled lipid transmembrane transporter activity"/>
    <property type="evidence" value="ECO:0007669"/>
    <property type="project" value="TreeGrafter"/>
</dbReference>
<dbReference type="InterPro" id="IPR039421">
    <property type="entry name" value="Type_1_exporter"/>
</dbReference>
<dbReference type="Pfam" id="PF00005">
    <property type="entry name" value="ABC_tran"/>
    <property type="match status" value="1"/>
</dbReference>
<feature type="transmembrane region" description="Helical" evidence="7">
    <location>
        <begin position="374"/>
        <end position="396"/>
    </location>
</feature>
<feature type="transmembrane region" description="Helical" evidence="7">
    <location>
        <begin position="152"/>
        <end position="174"/>
    </location>
</feature>
<keyword evidence="2 7" id="KW-0812">Transmembrane</keyword>
<keyword evidence="5 7" id="KW-1133">Transmembrane helix</keyword>
<dbReference type="Proteomes" id="UP000252706">
    <property type="component" value="Unassembled WGS sequence"/>
</dbReference>
<feature type="domain" description="ABC transmembrane type-1" evidence="8">
    <location>
        <begin position="156"/>
        <end position="431"/>
    </location>
</feature>
<evidence type="ECO:0000313" key="9">
    <source>
        <dbReference type="EMBL" id="RBW55909.1"/>
    </source>
</evidence>